<evidence type="ECO:0000256" key="5">
    <source>
        <dbReference type="ARBA" id="ARBA00022989"/>
    </source>
</evidence>
<dbReference type="GO" id="GO:0015031">
    <property type="term" value="P:protein transport"/>
    <property type="evidence" value="ECO:0007669"/>
    <property type="project" value="UniProtKB-KW"/>
</dbReference>
<keyword evidence="4" id="KW-0653">Protein transport</keyword>
<reference evidence="12" key="1">
    <citation type="journal article" date="2018" name="Nat. Microbiol.">
        <title>Leveraging single-cell genomics to expand the fungal tree of life.</title>
        <authorList>
            <person name="Ahrendt S.R."/>
            <person name="Quandt C.A."/>
            <person name="Ciobanu D."/>
            <person name="Clum A."/>
            <person name="Salamov A."/>
            <person name="Andreopoulos B."/>
            <person name="Cheng J.F."/>
            <person name="Woyke T."/>
            <person name="Pelin A."/>
            <person name="Henrissat B."/>
            <person name="Reynolds N.K."/>
            <person name="Benny G.L."/>
            <person name="Smith M.E."/>
            <person name="James T.Y."/>
            <person name="Grigoriev I.V."/>
        </authorList>
    </citation>
    <scope>NUCLEOTIDE SEQUENCE [LARGE SCALE GENOMIC DNA]</scope>
    <source>
        <strain evidence="12">RSA 1356</strain>
    </source>
</reference>
<keyword evidence="6" id="KW-0333">Golgi apparatus</keyword>
<keyword evidence="5 9" id="KW-1133">Transmembrane helix</keyword>
<dbReference type="AlphaFoldDB" id="A0A4P9XRJ9"/>
<dbReference type="GO" id="GO:0000139">
    <property type="term" value="C:Golgi membrane"/>
    <property type="evidence" value="ECO:0007669"/>
    <property type="project" value="UniProtKB-SubCell"/>
</dbReference>
<sequence length="148" mass="16389">MSGWGQQQNHGAHDRNELLYGHTTSARAGHAAASTTHRGGGAYTVDSYADPQGAGLSDHRVAGMQSRVAALREITIGIGEEVRAQNRYLNEMNDDFDSTGSYMSGTIKRFQRMAARQRAGGWMCYMLLFVIGSFIFMYLYVKLWRGTA</sequence>
<comment type="subcellular location">
    <subcellularLocation>
        <location evidence="8">Endomembrane system</location>
        <topology evidence="8">Single-pass type IV membrane protein</topology>
    </subcellularLocation>
    <subcellularLocation>
        <location evidence="1">Golgi apparatus membrane</location>
    </subcellularLocation>
</comment>
<evidence type="ECO:0000256" key="2">
    <source>
        <dbReference type="ARBA" id="ARBA00022448"/>
    </source>
</evidence>
<dbReference type="PROSITE" id="PS50192">
    <property type="entry name" value="T_SNARE"/>
    <property type="match status" value="1"/>
</dbReference>
<feature type="transmembrane region" description="Helical" evidence="9">
    <location>
        <begin position="119"/>
        <end position="141"/>
    </location>
</feature>
<evidence type="ECO:0000256" key="6">
    <source>
        <dbReference type="ARBA" id="ARBA00023034"/>
    </source>
</evidence>
<keyword evidence="3 9" id="KW-0812">Transmembrane</keyword>
<evidence type="ECO:0000313" key="11">
    <source>
        <dbReference type="EMBL" id="RKP07950.1"/>
    </source>
</evidence>
<evidence type="ECO:0000259" key="10">
    <source>
        <dbReference type="PROSITE" id="PS50192"/>
    </source>
</evidence>
<evidence type="ECO:0000313" key="12">
    <source>
        <dbReference type="Proteomes" id="UP000271241"/>
    </source>
</evidence>
<evidence type="ECO:0000256" key="7">
    <source>
        <dbReference type="ARBA" id="ARBA00023136"/>
    </source>
</evidence>
<keyword evidence="2" id="KW-0813">Transport</keyword>
<protein>
    <recommendedName>
        <fullName evidence="10">t-SNARE coiled-coil homology domain-containing protein</fullName>
    </recommendedName>
</protein>
<dbReference type="PANTHER" id="PTHR12791">
    <property type="entry name" value="GOLGI SNARE BET1-RELATED"/>
    <property type="match status" value="1"/>
</dbReference>
<organism evidence="11 12">
    <name type="scientific">Thamnocephalis sphaerospora</name>
    <dbReference type="NCBI Taxonomy" id="78915"/>
    <lineage>
        <taxon>Eukaryota</taxon>
        <taxon>Fungi</taxon>
        <taxon>Fungi incertae sedis</taxon>
        <taxon>Zoopagomycota</taxon>
        <taxon>Zoopagomycotina</taxon>
        <taxon>Zoopagomycetes</taxon>
        <taxon>Zoopagales</taxon>
        <taxon>Sigmoideomycetaceae</taxon>
        <taxon>Thamnocephalis</taxon>
    </lineage>
</organism>
<dbReference type="InterPro" id="IPR000727">
    <property type="entry name" value="T_SNARE_dom"/>
</dbReference>
<dbReference type="Gene3D" id="1.20.5.110">
    <property type="match status" value="1"/>
</dbReference>
<evidence type="ECO:0000256" key="8">
    <source>
        <dbReference type="ARBA" id="ARBA00046280"/>
    </source>
</evidence>
<gene>
    <name evidence="11" type="ORF">THASP1DRAFT_30227</name>
</gene>
<evidence type="ECO:0000256" key="4">
    <source>
        <dbReference type="ARBA" id="ARBA00022927"/>
    </source>
</evidence>
<keyword evidence="12" id="KW-1185">Reference proteome</keyword>
<evidence type="ECO:0000256" key="9">
    <source>
        <dbReference type="SAM" id="Phobius"/>
    </source>
</evidence>
<dbReference type="EMBL" id="KZ992654">
    <property type="protein sequence ID" value="RKP07950.1"/>
    <property type="molecule type" value="Genomic_DNA"/>
</dbReference>
<dbReference type="CDD" id="cd15853">
    <property type="entry name" value="SNARE_Bet1"/>
    <property type="match status" value="1"/>
</dbReference>
<feature type="domain" description="T-SNARE coiled-coil homology" evidence="10">
    <location>
        <begin position="57"/>
        <end position="113"/>
    </location>
</feature>
<dbReference type="OrthoDB" id="261831at2759"/>
<dbReference type="Proteomes" id="UP000271241">
    <property type="component" value="Unassembled WGS sequence"/>
</dbReference>
<evidence type="ECO:0000256" key="3">
    <source>
        <dbReference type="ARBA" id="ARBA00022692"/>
    </source>
</evidence>
<dbReference type="InterPro" id="IPR039899">
    <property type="entry name" value="BET1_SNARE"/>
</dbReference>
<proteinExistence type="predicted"/>
<accession>A0A4P9XRJ9</accession>
<dbReference type="SUPFAM" id="SSF58038">
    <property type="entry name" value="SNARE fusion complex"/>
    <property type="match status" value="1"/>
</dbReference>
<dbReference type="STRING" id="78915.A0A4P9XRJ9"/>
<evidence type="ECO:0000256" key="1">
    <source>
        <dbReference type="ARBA" id="ARBA00004394"/>
    </source>
</evidence>
<name>A0A4P9XRJ9_9FUNG</name>
<keyword evidence="7 9" id="KW-0472">Membrane</keyword>